<organism evidence="1 2">
    <name type="scientific">Ajellomyces capsulatus</name>
    <name type="common">Darling's disease fungus</name>
    <name type="synonym">Histoplasma capsulatum</name>
    <dbReference type="NCBI Taxonomy" id="5037"/>
    <lineage>
        <taxon>Eukaryota</taxon>
        <taxon>Fungi</taxon>
        <taxon>Dikarya</taxon>
        <taxon>Ascomycota</taxon>
        <taxon>Pezizomycotina</taxon>
        <taxon>Eurotiomycetes</taxon>
        <taxon>Eurotiomycetidae</taxon>
        <taxon>Onygenales</taxon>
        <taxon>Ajellomycetaceae</taxon>
        <taxon>Histoplasma</taxon>
    </lineage>
</organism>
<dbReference type="AlphaFoldDB" id="A0A8H8CT38"/>
<dbReference type="Proteomes" id="UP000670092">
    <property type="component" value="Unassembled WGS sequence"/>
</dbReference>
<gene>
    <name evidence="1" type="ORF">I7I52_12564</name>
</gene>
<reference evidence="1 2" key="1">
    <citation type="submission" date="2021-01" db="EMBL/GenBank/DDBJ databases">
        <title>Chromosome-level genome assembly of a human fungal pathogen reveals clustering of transcriptionally co-regulated genes.</title>
        <authorList>
            <person name="Voorhies M."/>
            <person name="Cohen S."/>
            <person name="Shea T.P."/>
            <person name="Petrus S."/>
            <person name="Munoz J.F."/>
            <person name="Poplawski S."/>
            <person name="Goldman W.E."/>
            <person name="Michael T."/>
            <person name="Cuomo C.A."/>
            <person name="Sil A."/>
            <person name="Beyhan S."/>
        </authorList>
    </citation>
    <scope>NUCLEOTIDE SEQUENCE [LARGE SCALE GENOMIC DNA]</scope>
    <source>
        <strain evidence="1 2">G184AR</strain>
    </source>
</reference>
<sequence length="60" mass="6960">MRHLQALQVEQARIQLVDLQKCTGKRGIVYSDIRKILFIFNGWVNISQMTGLLDQIRCIS</sequence>
<protein>
    <submittedName>
        <fullName evidence="1">Uncharacterized protein</fullName>
    </submittedName>
</protein>
<accession>A0A8H8CT38</accession>
<evidence type="ECO:0000313" key="2">
    <source>
        <dbReference type="Proteomes" id="UP000670092"/>
    </source>
</evidence>
<evidence type="ECO:0000313" key="1">
    <source>
        <dbReference type="EMBL" id="KAG5288920.1"/>
    </source>
</evidence>
<comment type="caution">
    <text evidence="1">The sequence shown here is derived from an EMBL/GenBank/DDBJ whole genome shotgun (WGS) entry which is preliminary data.</text>
</comment>
<name>A0A8H8CT38_AJECA</name>
<proteinExistence type="predicted"/>
<dbReference type="VEuPathDB" id="FungiDB:I7I52_12564"/>
<dbReference type="EMBL" id="JAEVHI010000006">
    <property type="protein sequence ID" value="KAG5288920.1"/>
    <property type="molecule type" value="Genomic_DNA"/>
</dbReference>